<gene>
    <name evidence="1" type="ORF">XELAEV_18012663mg</name>
</gene>
<accession>A0A974DN08</accession>
<dbReference type="EMBL" id="CM004468">
    <property type="protein sequence ID" value="OCT94979.1"/>
    <property type="molecule type" value="Genomic_DNA"/>
</dbReference>
<dbReference type="AlphaFoldDB" id="A0A974DN08"/>
<organism evidence="1 2">
    <name type="scientific">Xenopus laevis</name>
    <name type="common">African clawed frog</name>
    <dbReference type="NCBI Taxonomy" id="8355"/>
    <lineage>
        <taxon>Eukaryota</taxon>
        <taxon>Metazoa</taxon>
        <taxon>Chordata</taxon>
        <taxon>Craniata</taxon>
        <taxon>Vertebrata</taxon>
        <taxon>Euteleostomi</taxon>
        <taxon>Amphibia</taxon>
        <taxon>Batrachia</taxon>
        <taxon>Anura</taxon>
        <taxon>Pipoidea</taxon>
        <taxon>Pipidae</taxon>
        <taxon>Xenopodinae</taxon>
        <taxon>Xenopus</taxon>
        <taxon>Xenopus</taxon>
    </lineage>
</organism>
<sequence length="66" mass="7406">MSPNSPQPCEFKTRAYCCLSHNKHALVILEVPTVLRFISQTDSVQAPMPHSPSYQLAPTRCTHLLL</sequence>
<proteinExistence type="predicted"/>
<evidence type="ECO:0000313" key="1">
    <source>
        <dbReference type="EMBL" id="OCT94979.1"/>
    </source>
</evidence>
<name>A0A974DN08_XENLA</name>
<evidence type="ECO:0000313" key="2">
    <source>
        <dbReference type="Proteomes" id="UP000694892"/>
    </source>
</evidence>
<protein>
    <submittedName>
        <fullName evidence="1">Uncharacterized protein</fullName>
    </submittedName>
</protein>
<reference evidence="2" key="1">
    <citation type="journal article" date="2016" name="Nature">
        <title>Genome evolution in the allotetraploid frog Xenopus laevis.</title>
        <authorList>
            <person name="Session A.M."/>
            <person name="Uno Y."/>
            <person name="Kwon T."/>
            <person name="Chapman J.A."/>
            <person name="Toyoda A."/>
            <person name="Takahashi S."/>
            <person name="Fukui A."/>
            <person name="Hikosaka A."/>
            <person name="Suzuki A."/>
            <person name="Kondo M."/>
            <person name="van Heeringen S.J."/>
            <person name="Quigley I."/>
            <person name="Heinz S."/>
            <person name="Ogino H."/>
            <person name="Ochi H."/>
            <person name="Hellsten U."/>
            <person name="Lyons J.B."/>
            <person name="Simakov O."/>
            <person name="Putnam N."/>
            <person name="Stites J."/>
            <person name="Kuroki Y."/>
            <person name="Tanaka T."/>
            <person name="Michiue T."/>
            <person name="Watanabe M."/>
            <person name="Bogdanovic O."/>
            <person name="Lister R."/>
            <person name="Georgiou G."/>
            <person name="Paranjpe S.S."/>
            <person name="van Kruijsbergen I."/>
            <person name="Shu S."/>
            <person name="Carlson J."/>
            <person name="Kinoshita T."/>
            <person name="Ohta Y."/>
            <person name="Mawaribuchi S."/>
            <person name="Jenkins J."/>
            <person name="Grimwood J."/>
            <person name="Schmutz J."/>
            <person name="Mitros T."/>
            <person name="Mozaffari S.V."/>
            <person name="Suzuki Y."/>
            <person name="Haramoto Y."/>
            <person name="Yamamoto T.S."/>
            <person name="Takagi C."/>
            <person name="Heald R."/>
            <person name="Miller K."/>
            <person name="Haudenschild C."/>
            <person name="Kitzman J."/>
            <person name="Nakayama T."/>
            <person name="Izutsu Y."/>
            <person name="Robert J."/>
            <person name="Fortriede J."/>
            <person name="Burns K."/>
            <person name="Lotay V."/>
            <person name="Karimi K."/>
            <person name="Yasuoka Y."/>
            <person name="Dichmann D.S."/>
            <person name="Flajnik M.F."/>
            <person name="Houston D.W."/>
            <person name="Shendure J."/>
            <person name="DuPasquier L."/>
            <person name="Vize P.D."/>
            <person name="Zorn A.M."/>
            <person name="Ito M."/>
            <person name="Marcotte E.M."/>
            <person name="Wallingford J.B."/>
            <person name="Ito Y."/>
            <person name="Asashima M."/>
            <person name="Ueno N."/>
            <person name="Matsuda Y."/>
            <person name="Veenstra G.J."/>
            <person name="Fujiyama A."/>
            <person name="Harland R.M."/>
            <person name="Taira M."/>
            <person name="Rokhsar D.S."/>
        </authorList>
    </citation>
    <scope>NUCLEOTIDE SEQUENCE [LARGE SCALE GENOMIC DNA]</scope>
    <source>
        <strain evidence="2">J</strain>
    </source>
</reference>
<dbReference type="Proteomes" id="UP000694892">
    <property type="component" value="Chromosome 2L"/>
</dbReference>